<dbReference type="AlphaFoldDB" id="C1LG89"/>
<reference evidence="2" key="1">
    <citation type="journal article" date="2009" name="Nature">
        <title>The Schistosoma japonicum genome reveals features of host-parasite interplay.</title>
        <authorList>
            <person name="Liu F."/>
            <person name="Zhou Y."/>
            <person name="Wang Z.Q."/>
            <person name="Lu G."/>
            <person name="Zheng H."/>
            <person name="Brindley P.J."/>
            <person name="McManus D.P."/>
            <person name="Blair D."/>
            <person name="Zhang Q.H."/>
            <person name="Zhong Y."/>
            <person name="Wang S."/>
            <person name="Han Z.G."/>
            <person name="Chen Z."/>
        </authorList>
    </citation>
    <scope>NUCLEOTIDE SEQUENCE</scope>
    <source>
        <strain evidence="2">Anhui</strain>
    </source>
</reference>
<keyword evidence="1" id="KW-1133">Transmembrane helix</keyword>
<dbReference type="PANTHER" id="PTHR21385:SF0">
    <property type="entry name" value="RE51073P"/>
    <property type="match status" value="1"/>
</dbReference>
<accession>C1LG89</accession>
<dbReference type="EMBL" id="FN317988">
    <property type="protein sequence ID" value="CAX73717.1"/>
    <property type="molecule type" value="mRNA"/>
</dbReference>
<name>C1LG89_SCHJA</name>
<reference evidence="2" key="2">
    <citation type="submission" date="2009-03" db="EMBL/GenBank/DDBJ databases">
        <authorList>
            <person name="Gang L."/>
        </authorList>
    </citation>
    <scope>NUCLEOTIDE SEQUENCE</scope>
    <source>
        <strain evidence="2">Anhui</strain>
    </source>
</reference>
<proteinExistence type="evidence at transcript level"/>
<keyword evidence="1" id="KW-0812">Transmembrane</keyword>
<protein>
    <submittedName>
        <fullName evidence="2">Zinc finger, C2H2-type domain-containing protein</fullName>
    </submittedName>
</protein>
<keyword evidence="1" id="KW-0472">Membrane</keyword>
<dbReference type="PANTHER" id="PTHR21385">
    <property type="entry name" value="ZINC FINGER PROTEIN-RELATED"/>
    <property type="match status" value="1"/>
</dbReference>
<feature type="transmembrane region" description="Helical" evidence="1">
    <location>
        <begin position="91"/>
        <end position="110"/>
    </location>
</feature>
<organism evidence="2">
    <name type="scientific">Schistosoma japonicum</name>
    <name type="common">Blood fluke</name>
    <dbReference type="NCBI Taxonomy" id="6182"/>
    <lineage>
        <taxon>Eukaryota</taxon>
        <taxon>Metazoa</taxon>
        <taxon>Spiralia</taxon>
        <taxon>Lophotrochozoa</taxon>
        <taxon>Platyhelminthes</taxon>
        <taxon>Trematoda</taxon>
        <taxon>Digenea</taxon>
        <taxon>Strigeidida</taxon>
        <taxon>Schistosomatoidea</taxon>
        <taxon>Schistosomatidae</taxon>
        <taxon>Schistosoma</taxon>
    </lineage>
</organism>
<sequence length="112" mass="13141">MQILCVCYLIIASISSIYTNIVLDKCSISQSRLARSILNELVFPLFQYANVVVNEQCPFNPKHDIYSIHEQMKNKISDYDWECQLCDIKQMPIVLIVLFVYHLIVLYFDVPY</sequence>
<evidence type="ECO:0000256" key="1">
    <source>
        <dbReference type="SAM" id="Phobius"/>
    </source>
</evidence>
<evidence type="ECO:0000313" key="2">
    <source>
        <dbReference type="EMBL" id="CAX73717.1"/>
    </source>
</evidence>